<feature type="non-terminal residue" evidence="2">
    <location>
        <position position="88"/>
    </location>
</feature>
<evidence type="ECO:0000313" key="2">
    <source>
        <dbReference type="EMBL" id="TFY52592.1"/>
    </source>
</evidence>
<evidence type="ECO:0000256" key="1">
    <source>
        <dbReference type="SAM" id="SignalP"/>
    </source>
</evidence>
<protein>
    <recommendedName>
        <fullName evidence="4">Methyltransferase domain-containing protein</fullName>
    </recommendedName>
</protein>
<name>A0A4Y9XS66_9AGAM</name>
<keyword evidence="3" id="KW-1185">Reference proteome</keyword>
<reference evidence="2 3" key="1">
    <citation type="submission" date="2019-02" db="EMBL/GenBank/DDBJ databases">
        <title>Genome sequencing of the rare red list fungi Dentipellis fragilis.</title>
        <authorList>
            <person name="Buettner E."/>
            <person name="Kellner H."/>
        </authorList>
    </citation>
    <scope>NUCLEOTIDE SEQUENCE [LARGE SCALE GENOMIC DNA]</scope>
    <source>
        <strain evidence="2 3">DSM 105465</strain>
    </source>
</reference>
<evidence type="ECO:0000313" key="3">
    <source>
        <dbReference type="Proteomes" id="UP000298327"/>
    </source>
</evidence>
<keyword evidence="1" id="KW-0732">Signal</keyword>
<evidence type="ECO:0008006" key="4">
    <source>
        <dbReference type="Google" id="ProtNLM"/>
    </source>
</evidence>
<accession>A0A4Y9XS66</accession>
<proteinExistence type="predicted"/>
<feature type="signal peptide" evidence="1">
    <location>
        <begin position="1"/>
        <end position="19"/>
    </location>
</feature>
<dbReference type="EMBL" id="SEOQ01001281">
    <property type="protein sequence ID" value="TFY52592.1"/>
    <property type="molecule type" value="Genomic_DNA"/>
</dbReference>
<dbReference type="AlphaFoldDB" id="A0A4Y9XS66"/>
<organism evidence="2 3">
    <name type="scientific">Dentipellis fragilis</name>
    <dbReference type="NCBI Taxonomy" id="205917"/>
    <lineage>
        <taxon>Eukaryota</taxon>
        <taxon>Fungi</taxon>
        <taxon>Dikarya</taxon>
        <taxon>Basidiomycota</taxon>
        <taxon>Agaricomycotina</taxon>
        <taxon>Agaricomycetes</taxon>
        <taxon>Russulales</taxon>
        <taxon>Hericiaceae</taxon>
        <taxon>Dentipellis</taxon>
    </lineage>
</organism>
<dbReference type="Proteomes" id="UP000298327">
    <property type="component" value="Unassembled WGS sequence"/>
</dbReference>
<comment type="caution">
    <text evidence="2">The sequence shown here is derived from an EMBL/GenBank/DDBJ whole genome shotgun (WGS) entry which is preliminary data.</text>
</comment>
<sequence length="88" mass="9384">MNLVLTRALAASLQLAGWGRPFPTSCPGAWMIPRALRALFNPHKSINLLDVSSGGADLAQKIALQAAYQVPFSNVVKKAHGDRISVGM</sequence>
<gene>
    <name evidence="2" type="ORF">EVG20_g10487</name>
</gene>
<feature type="chain" id="PRO_5021304844" description="Methyltransferase domain-containing protein" evidence="1">
    <location>
        <begin position="20"/>
        <end position="88"/>
    </location>
</feature>